<dbReference type="HOGENOM" id="CLU_2450856_0_0_9"/>
<protein>
    <submittedName>
        <fullName evidence="1">Uncharacterized protein</fullName>
    </submittedName>
</protein>
<reference evidence="1 2" key="1">
    <citation type="submission" date="2011-09" db="EMBL/GenBank/DDBJ databases">
        <authorList>
            <person name="Weinstock G."/>
            <person name="Sodergren E."/>
            <person name="Clifton S."/>
            <person name="Fulton L."/>
            <person name="Fulton B."/>
            <person name="Courtney L."/>
            <person name="Fronick C."/>
            <person name="Harrison M."/>
            <person name="Strong C."/>
            <person name="Farmer C."/>
            <person name="Delahaunty K."/>
            <person name="Markovic C."/>
            <person name="Hall O."/>
            <person name="Minx P."/>
            <person name="Tomlinson C."/>
            <person name="Mitreva M."/>
            <person name="Hou S."/>
            <person name="Chen J."/>
            <person name="Wollam A."/>
            <person name="Pepin K.H."/>
            <person name="Johnson M."/>
            <person name="Bhonagiri V."/>
            <person name="Zhang X."/>
            <person name="Suruliraj S."/>
            <person name="Warren W."/>
            <person name="Chinwalla A."/>
            <person name="Mardis E.R."/>
            <person name="Wilson R.K."/>
        </authorList>
    </citation>
    <scope>NUCLEOTIDE SEQUENCE [LARGE SCALE GENOMIC DNA]</scope>
    <source>
        <strain evidence="1 2">F0435</strain>
    </source>
</reference>
<sequence length="89" mass="10299">MTPAHKLSMMTKIVYGIAVLFPKYEFMTGCIKTTMDMQHNETRKIIQKEVLFIVVSSFRSLSITCLNYHEVVPIVKNSVVYNWCGTFFV</sequence>
<dbReference type="Proteomes" id="UP000005025">
    <property type="component" value="Unassembled WGS sequence"/>
</dbReference>
<evidence type="ECO:0000313" key="2">
    <source>
        <dbReference type="Proteomes" id="UP000005025"/>
    </source>
</evidence>
<organism evidence="1 2">
    <name type="scientific">Lentilactobacillus kisonensis F0435</name>
    <dbReference type="NCBI Taxonomy" id="797516"/>
    <lineage>
        <taxon>Bacteria</taxon>
        <taxon>Bacillati</taxon>
        <taxon>Bacillota</taxon>
        <taxon>Bacilli</taxon>
        <taxon>Lactobacillales</taxon>
        <taxon>Lactobacillaceae</taxon>
        <taxon>Lentilactobacillus</taxon>
    </lineage>
</organism>
<gene>
    <name evidence="1" type="ORF">HMPREF9104_02110</name>
</gene>
<proteinExistence type="predicted"/>
<dbReference type="STRING" id="797516.HMPREF9104_02110"/>
<accession>H1LHL9</accession>
<evidence type="ECO:0000313" key="1">
    <source>
        <dbReference type="EMBL" id="EHO50259.1"/>
    </source>
</evidence>
<comment type="caution">
    <text evidence="1">The sequence shown here is derived from an EMBL/GenBank/DDBJ whole genome shotgun (WGS) entry which is preliminary data.</text>
</comment>
<name>H1LHL9_9LACO</name>
<dbReference type="EMBL" id="AGRJ01000188">
    <property type="protein sequence ID" value="EHO50259.1"/>
    <property type="molecule type" value="Genomic_DNA"/>
</dbReference>
<dbReference type="AlphaFoldDB" id="H1LHL9"/>